<dbReference type="InterPro" id="IPR004211">
    <property type="entry name" value="Endonuclease_7"/>
</dbReference>
<sequence length="170" mass="19822">MRTRKRKKMKTPAKGVTLDDKWLRNAAQVKSFREEMLALQQGLCAITKYPIDTGCLDHCHTNGKVRGVLCSEANTLEGRFLSLFKRMKVGEKYNITFEDFLINMGAYLKQDNSDQKYHHKFMEDFRKKVNRLLKEDIRVMLLSDYGIDSQGDKRELVQLYTQAYVNSLNS</sequence>
<dbReference type="Pfam" id="PF02945">
    <property type="entry name" value="Endonuclease_7"/>
    <property type="match status" value="1"/>
</dbReference>
<keyword evidence="1" id="KW-0378">Hydrolase</keyword>
<dbReference type="EMBL" id="KR534323">
    <property type="protein sequence ID" value="AKO61054.1"/>
    <property type="molecule type" value="Genomic_DNA"/>
</dbReference>
<protein>
    <submittedName>
        <fullName evidence="1">Endonuclease</fullName>
    </submittedName>
</protein>
<dbReference type="RefSeq" id="YP_009225587.1">
    <property type="nucleotide sequence ID" value="NC_029094.1"/>
</dbReference>
<proteinExistence type="predicted"/>
<dbReference type="InterPro" id="IPR044925">
    <property type="entry name" value="His-Me_finger_sf"/>
</dbReference>
<dbReference type="Proteomes" id="UP000202763">
    <property type="component" value="Segment"/>
</dbReference>
<dbReference type="InterPro" id="IPR038563">
    <property type="entry name" value="Endonuclease_7_sf"/>
</dbReference>
<evidence type="ECO:0000313" key="1">
    <source>
        <dbReference type="EMBL" id="AKO61054.1"/>
    </source>
</evidence>
<keyword evidence="1" id="KW-0255">Endonuclease</keyword>
<evidence type="ECO:0000313" key="2">
    <source>
        <dbReference type="Proteomes" id="UP000202763"/>
    </source>
</evidence>
<dbReference type="SUPFAM" id="SSF54060">
    <property type="entry name" value="His-Me finger endonucleases"/>
    <property type="match status" value="1"/>
</dbReference>
<reference evidence="1 2" key="1">
    <citation type="submission" date="2015-05" db="EMBL/GenBank/DDBJ databases">
        <authorList>
            <person name="Wang D.B."/>
            <person name="Wang M."/>
        </authorList>
    </citation>
    <scope>NUCLEOTIDE SEQUENCE [LARGE SCALE GENOMIC DNA]</scope>
</reference>
<dbReference type="GeneID" id="26796648"/>
<dbReference type="OrthoDB" id="21380at10239"/>
<name>A0A0H4INA7_9CAUD</name>
<keyword evidence="2" id="KW-1185">Reference proteome</keyword>
<accession>A0A0H4INA7</accession>
<dbReference type="Gene3D" id="3.40.1800.10">
    <property type="entry name" value="His-Me finger endonucleases"/>
    <property type="match status" value="1"/>
</dbReference>
<organism evidence="1 2">
    <name type="scientific">Pseudoalteromonas phage H101</name>
    <dbReference type="NCBI Taxonomy" id="1654919"/>
    <lineage>
        <taxon>Viruses</taxon>
        <taxon>Duplodnaviria</taxon>
        <taxon>Heunggongvirae</taxon>
        <taxon>Uroviricota</taxon>
        <taxon>Caudoviricetes</taxon>
        <taxon>Shandongvirus</taxon>
        <taxon>Shandongvirus H101</taxon>
    </lineage>
</organism>
<keyword evidence="1" id="KW-0540">Nuclease</keyword>
<dbReference type="KEGG" id="vg:26796648"/>
<dbReference type="GO" id="GO:0004519">
    <property type="term" value="F:endonuclease activity"/>
    <property type="evidence" value="ECO:0007669"/>
    <property type="project" value="UniProtKB-KW"/>
</dbReference>